<feature type="transmembrane region" description="Helical" evidence="1">
    <location>
        <begin position="221"/>
        <end position="237"/>
    </location>
</feature>
<gene>
    <name evidence="2" type="ORF">ACFSGI_18845</name>
</gene>
<feature type="transmembrane region" description="Helical" evidence="1">
    <location>
        <begin position="105"/>
        <end position="128"/>
    </location>
</feature>
<keyword evidence="1" id="KW-1133">Transmembrane helix</keyword>
<evidence type="ECO:0000256" key="1">
    <source>
        <dbReference type="SAM" id="Phobius"/>
    </source>
</evidence>
<accession>A0ABW4UX04</accession>
<proteinExistence type="predicted"/>
<feature type="transmembrane region" description="Helical" evidence="1">
    <location>
        <begin position="76"/>
        <end position="93"/>
    </location>
</feature>
<keyword evidence="3" id="KW-1185">Reference proteome</keyword>
<dbReference type="InterPro" id="IPR018710">
    <property type="entry name" value="DUF2232"/>
</dbReference>
<sequence>MNVLKLRWTSVAWSIAYLLLLLSLLTSLSIITIFFLIVPVVVLYSTLSLRQFIMHLVPVWLITLIVAIQLEGRLGIYVAILGIFFMVPGIVMGRLYKKNASALRVIFTTGITTLVEMLLLLIFATVVYKFNLAIYVKDIVELSVAPMRAMADINPDIADIFSPEFVRGLWNYTLQMIPFALIISSFTMAVITHAICRPILEGMNYSVPRLRPARDWRLPRSLIWYYLLAVFLEYFVATNITGVLAAFVLNFMPLIHIAFTIQTIGFVFFLGHHRKWNSFLPFLLALVVVLIPPLRIVGIIDLAFPLREYITRPKR</sequence>
<feature type="transmembrane region" description="Helical" evidence="1">
    <location>
        <begin position="176"/>
        <end position="200"/>
    </location>
</feature>
<evidence type="ECO:0000313" key="3">
    <source>
        <dbReference type="Proteomes" id="UP001597403"/>
    </source>
</evidence>
<feature type="transmembrane region" description="Helical" evidence="1">
    <location>
        <begin position="282"/>
        <end position="304"/>
    </location>
</feature>
<dbReference type="EMBL" id="JBHUGF010000011">
    <property type="protein sequence ID" value="MFD1992027.1"/>
    <property type="molecule type" value="Genomic_DNA"/>
</dbReference>
<dbReference type="PANTHER" id="PTHR41324:SF1">
    <property type="entry name" value="DUF2232 DOMAIN-CONTAINING PROTEIN"/>
    <property type="match status" value="1"/>
</dbReference>
<keyword evidence="1" id="KW-0812">Transmembrane</keyword>
<name>A0ABW4UX04_9BACL</name>
<reference evidence="3" key="1">
    <citation type="journal article" date="2019" name="Int. J. Syst. Evol. Microbiol.">
        <title>The Global Catalogue of Microorganisms (GCM) 10K type strain sequencing project: providing services to taxonomists for standard genome sequencing and annotation.</title>
        <authorList>
            <consortium name="The Broad Institute Genomics Platform"/>
            <consortium name="The Broad Institute Genome Sequencing Center for Infectious Disease"/>
            <person name="Wu L."/>
            <person name="Ma J."/>
        </authorList>
    </citation>
    <scope>NUCLEOTIDE SEQUENCE [LARGE SCALE GENOMIC DNA]</scope>
    <source>
        <strain evidence="3">CGMCC 1.15067</strain>
    </source>
</reference>
<evidence type="ECO:0000313" key="2">
    <source>
        <dbReference type="EMBL" id="MFD1992027.1"/>
    </source>
</evidence>
<dbReference type="Pfam" id="PF09991">
    <property type="entry name" value="DUF2232"/>
    <property type="match status" value="1"/>
</dbReference>
<dbReference type="RefSeq" id="WP_379284063.1">
    <property type="nucleotide sequence ID" value="NZ_JBHUGF010000011.1"/>
</dbReference>
<feature type="transmembrane region" description="Helical" evidence="1">
    <location>
        <begin position="52"/>
        <end position="70"/>
    </location>
</feature>
<dbReference type="Proteomes" id="UP001597403">
    <property type="component" value="Unassembled WGS sequence"/>
</dbReference>
<keyword evidence="1" id="KW-0472">Membrane</keyword>
<feature type="transmembrane region" description="Helical" evidence="1">
    <location>
        <begin position="243"/>
        <end position="270"/>
    </location>
</feature>
<feature type="transmembrane region" description="Helical" evidence="1">
    <location>
        <begin position="12"/>
        <end position="45"/>
    </location>
</feature>
<dbReference type="PANTHER" id="PTHR41324">
    <property type="entry name" value="MEMBRANE PROTEIN-RELATED"/>
    <property type="match status" value="1"/>
</dbReference>
<protein>
    <submittedName>
        <fullName evidence="2">DUF2232 domain-containing protein</fullName>
    </submittedName>
</protein>
<comment type="caution">
    <text evidence="2">The sequence shown here is derived from an EMBL/GenBank/DDBJ whole genome shotgun (WGS) entry which is preliminary data.</text>
</comment>
<organism evidence="2 3">
    <name type="scientific">Paenibacillus nicotianae</name>
    <dbReference type="NCBI Taxonomy" id="1526551"/>
    <lineage>
        <taxon>Bacteria</taxon>
        <taxon>Bacillati</taxon>
        <taxon>Bacillota</taxon>
        <taxon>Bacilli</taxon>
        <taxon>Bacillales</taxon>
        <taxon>Paenibacillaceae</taxon>
        <taxon>Paenibacillus</taxon>
    </lineage>
</organism>